<name>A0ABQ3W6I2_9LACO</name>
<proteinExistence type="predicted"/>
<gene>
    <name evidence="1" type="ORF">lacNasYZ03_03860</name>
</gene>
<protein>
    <submittedName>
        <fullName evidence="1">Uncharacterized protein</fullName>
    </submittedName>
</protein>
<organism evidence="1 2">
    <name type="scientific">Lactobacillus nasalidis</name>
    <dbReference type="NCBI Taxonomy" id="2797258"/>
    <lineage>
        <taxon>Bacteria</taxon>
        <taxon>Bacillati</taxon>
        <taxon>Bacillota</taxon>
        <taxon>Bacilli</taxon>
        <taxon>Lactobacillales</taxon>
        <taxon>Lactobacillaceae</taxon>
        <taxon>Lactobacillus</taxon>
    </lineage>
</organism>
<reference evidence="2" key="1">
    <citation type="submission" date="2021-01" db="EMBL/GenBank/DDBJ databases">
        <title>Draft genome sequence of Nasalis larvatus strain YZ03.</title>
        <authorList>
            <person name="Suzuki-Hashido N."/>
            <person name="Tsuchida S."/>
            <person name="Hayakawa T."/>
        </authorList>
    </citation>
    <scope>NUCLEOTIDE SEQUENCE [LARGE SCALE GENOMIC DNA]</scope>
    <source>
        <strain evidence="2">YZ03</strain>
    </source>
</reference>
<accession>A0ABQ3W6I2</accession>
<evidence type="ECO:0000313" key="1">
    <source>
        <dbReference type="EMBL" id="GHW00699.1"/>
    </source>
</evidence>
<dbReference type="EMBL" id="BOCI01000118">
    <property type="protein sequence ID" value="GHW00699.1"/>
    <property type="molecule type" value="Genomic_DNA"/>
</dbReference>
<sequence>MNACLIDRQNLPDLLAKQEIKAQADEDYLISPSTVAVYDFQMCPLLGRYRTIAYDAESGWILLEKKTCRRLVHQLRKQEPAHELTIKKQLCQQLGMSDQYVQSFGSHAYFSFFIIRHKPLDLVALHQMKLFECAGNRGLFLTLDRRYCFGLDMPKQSGRGQQILQDCITHNAAFLQLAAARAASWGCRLKPVKRKSLLNDPAYVRESRLEEIKALGAQQILAAAEDHYLNYCSEEFLKEFSAWNWNKQDMRQLLNYCSKSFNEIK</sequence>
<keyword evidence="2" id="KW-1185">Reference proteome</keyword>
<dbReference type="Proteomes" id="UP000616547">
    <property type="component" value="Unassembled WGS sequence"/>
</dbReference>
<evidence type="ECO:0000313" key="2">
    <source>
        <dbReference type="Proteomes" id="UP000616547"/>
    </source>
</evidence>
<comment type="caution">
    <text evidence="1">The sequence shown here is derived from an EMBL/GenBank/DDBJ whole genome shotgun (WGS) entry which is preliminary data.</text>
</comment>